<sequence>MSTKRELVLKAFKGEAVDRVPVGFWHHFTTEEEWLKGFSNPEIIEKT</sequence>
<gene>
    <name evidence="1" type="ORF">HMPREF9626_1776</name>
</gene>
<evidence type="ECO:0000313" key="1">
    <source>
        <dbReference type="EMBL" id="EFQ54679.1"/>
    </source>
</evidence>
<evidence type="ECO:0000313" key="2">
    <source>
        <dbReference type="Proteomes" id="UP000003812"/>
    </source>
</evidence>
<dbReference type="InterPro" id="IPR038071">
    <property type="entry name" value="UROD/MetE-like_sf"/>
</dbReference>
<organism evidence="1 2">
    <name type="scientific">Streptococcus parasanguinis F0405</name>
    <dbReference type="NCBI Taxonomy" id="905067"/>
    <lineage>
        <taxon>Bacteria</taxon>
        <taxon>Bacillati</taxon>
        <taxon>Bacillota</taxon>
        <taxon>Bacilli</taxon>
        <taxon>Lactobacillales</taxon>
        <taxon>Streptococcaceae</taxon>
        <taxon>Streptococcus</taxon>
    </lineage>
</organism>
<evidence type="ECO:0008006" key="3">
    <source>
        <dbReference type="Google" id="ProtNLM"/>
    </source>
</evidence>
<dbReference type="EMBL" id="AEKM01000012">
    <property type="protein sequence ID" value="EFQ54679.1"/>
    <property type="molecule type" value="Genomic_DNA"/>
</dbReference>
<accession>E3CF14</accession>
<dbReference type="AlphaFoldDB" id="E3CF14"/>
<dbReference type="Gene3D" id="3.20.20.210">
    <property type="match status" value="1"/>
</dbReference>
<reference evidence="1 2" key="1">
    <citation type="submission" date="2010-10" db="EMBL/GenBank/DDBJ databases">
        <authorList>
            <person name="Durkin A.S."/>
            <person name="Madupu R."/>
            <person name="Torralba M."/>
            <person name="Gillis M."/>
            <person name="Methe B."/>
            <person name="Sutton G."/>
            <person name="Nelson K.E."/>
        </authorList>
    </citation>
    <scope>NUCLEOTIDE SEQUENCE [LARGE SCALE GENOMIC DNA]</scope>
    <source>
        <strain evidence="1 2">F0405</strain>
    </source>
</reference>
<name>E3CF14_STRPA</name>
<comment type="caution">
    <text evidence="1">The sequence shown here is derived from an EMBL/GenBank/DDBJ whole genome shotgun (WGS) entry which is preliminary data.</text>
</comment>
<protein>
    <recommendedName>
        <fullName evidence="3">Uroporphyrinogen decarboxylase</fullName>
    </recommendedName>
</protein>
<dbReference type="Proteomes" id="UP000003812">
    <property type="component" value="Unassembled WGS sequence"/>
</dbReference>
<proteinExistence type="predicted"/>